<dbReference type="Pfam" id="PF06230">
    <property type="entry name" value="LpxI_C"/>
    <property type="match status" value="1"/>
</dbReference>
<dbReference type="RefSeq" id="WP_118942676.1">
    <property type="nucleotide sequence ID" value="NZ_CP032125.1"/>
</dbReference>
<dbReference type="PANTHER" id="PTHR39962:SF1">
    <property type="entry name" value="LPXI FAMILY PROTEIN"/>
    <property type="match status" value="1"/>
</dbReference>
<feature type="domain" description="LpxI C-terminal" evidence="1">
    <location>
        <begin position="140"/>
        <end position="264"/>
    </location>
</feature>
<dbReference type="AlphaFoldDB" id="A0A347UGP2"/>
<dbReference type="OrthoDB" id="9789836at2"/>
<dbReference type="PANTHER" id="PTHR39962">
    <property type="entry name" value="BLL4848 PROTEIN"/>
    <property type="match status" value="1"/>
</dbReference>
<dbReference type="InterPro" id="IPR010415">
    <property type="entry name" value="LpxI_C"/>
</dbReference>
<dbReference type="EMBL" id="CP032125">
    <property type="protein sequence ID" value="AXX98020.1"/>
    <property type="molecule type" value="Genomic_DNA"/>
</dbReference>
<gene>
    <name evidence="3" type="ORF">BAR1_08785</name>
</gene>
<feature type="domain" description="LpxI N-terminal" evidence="2">
    <location>
        <begin position="4"/>
        <end position="129"/>
    </location>
</feature>
<dbReference type="InterPro" id="IPR053174">
    <property type="entry name" value="LpxI"/>
</dbReference>
<evidence type="ECO:0000313" key="4">
    <source>
        <dbReference type="Proteomes" id="UP000261704"/>
    </source>
</evidence>
<evidence type="ECO:0000259" key="1">
    <source>
        <dbReference type="Pfam" id="PF06230"/>
    </source>
</evidence>
<dbReference type="Proteomes" id="UP000261704">
    <property type="component" value="Chromosome"/>
</dbReference>
<dbReference type="Gene3D" id="3.40.50.20">
    <property type="match status" value="1"/>
</dbReference>
<dbReference type="InterPro" id="IPR041255">
    <property type="entry name" value="LpxI_N"/>
</dbReference>
<proteinExistence type="predicted"/>
<dbReference type="InterPro" id="IPR043167">
    <property type="entry name" value="LpxI_C_sf"/>
</dbReference>
<reference evidence="3 4" key="1">
    <citation type="submission" date="2018-09" db="EMBL/GenBank/DDBJ databases">
        <title>Profundibacter amoris BAR1 gen. nov., sp. nov., a new member of the Roseobacter clade isolated at Lokis Castle Vent Field on the Arctic Mid-Oceanic Ridge.</title>
        <authorList>
            <person name="Le Moine Bauer S."/>
            <person name="Sjoeberg A.G."/>
            <person name="L'Haridon S."/>
            <person name="Stokke R."/>
            <person name="Roalkvam I."/>
            <person name="Steen I.H."/>
            <person name="Dahle H."/>
        </authorList>
    </citation>
    <scope>NUCLEOTIDE SEQUENCE [LARGE SCALE GENOMIC DNA]</scope>
    <source>
        <strain evidence="3 4">BAR1</strain>
    </source>
</reference>
<evidence type="ECO:0000313" key="3">
    <source>
        <dbReference type="EMBL" id="AXX98020.1"/>
    </source>
</evidence>
<dbReference type="KEGG" id="pamo:BAR1_08785"/>
<keyword evidence="4" id="KW-1185">Reference proteome</keyword>
<accession>A0A347UGP2</accession>
<sequence length="267" mass="27678">MEPRLAILAGTGALPQILAAGDPQAVFVSFAGVDVEVPDGLIHQPAAFDRLGTLFEDLHSHGVTEVVFAGAMSRPALNPASFDAKMMTLAPRLMAAMGQGDDALLREVAAVFTEEGFVVKAAHEVAPDLMLPAETRIGPVPKKQDVADAQKGLDILTALASMDVSQAVVVAGGQVLGIEVIQGTDAMLGFVAQTPTHLRRAKGVLVKGPKPGQDMRIDVPTIGPDTVRAAAAAGLAGIYIPAGGVNVLQRDKVEQALAETGLFLQAR</sequence>
<evidence type="ECO:0000259" key="2">
    <source>
        <dbReference type="Pfam" id="PF17930"/>
    </source>
</evidence>
<dbReference type="Gene3D" id="3.40.140.80">
    <property type="match status" value="1"/>
</dbReference>
<name>A0A347UGP2_9RHOB</name>
<protein>
    <submittedName>
        <fullName evidence="3">LpxI family protein</fullName>
    </submittedName>
</protein>
<dbReference type="Pfam" id="PF17930">
    <property type="entry name" value="LpxI_N"/>
    <property type="match status" value="1"/>
</dbReference>
<organism evidence="3 4">
    <name type="scientific">Profundibacter amoris</name>
    <dbReference type="NCBI Taxonomy" id="2171755"/>
    <lineage>
        <taxon>Bacteria</taxon>
        <taxon>Pseudomonadati</taxon>
        <taxon>Pseudomonadota</taxon>
        <taxon>Alphaproteobacteria</taxon>
        <taxon>Rhodobacterales</taxon>
        <taxon>Paracoccaceae</taxon>
        <taxon>Profundibacter</taxon>
    </lineage>
</organism>